<dbReference type="Proteomes" id="UP000677803">
    <property type="component" value="Unassembled WGS sequence"/>
</dbReference>
<dbReference type="Pfam" id="PF15127">
    <property type="entry name" value="SmAKAP"/>
    <property type="match status" value="1"/>
</dbReference>
<sequence length="246" mass="26461">MAAPSRVDAQAASRTRAATQTRRVPSRRARNAGTPERRSCHGESGCRGSVRGGRRRGGGEGQTTTSVHSGRTQTGLCHVRQGDWVVKRSEAELREGSFKADHGSGLSVSLQPDLHRDGFRGLSPLHILQIGSILRVTPPPPPPPPPPRWGVHATHPPRAMGCVKSKRSDLASQNASSAAADKGPRGERAYLVPSEGGPAESPPQVNPVLLEYAQKLSEEIVARAVQQWVEVDSRYSDIPYIECDVP</sequence>
<keyword evidence="4" id="KW-1003">Cell membrane</keyword>
<dbReference type="AlphaFoldDB" id="A0A8S4ACX2"/>
<comment type="subcellular location">
    <subcellularLocation>
        <location evidence="1">Cell membrane</location>
    </subcellularLocation>
</comment>
<comment type="caution">
    <text evidence="10">The sequence shown here is derived from an EMBL/GenBank/DDBJ whole genome shotgun (WGS) entry which is preliminary data.</text>
</comment>
<dbReference type="EMBL" id="CAJRST010001113">
    <property type="protein sequence ID" value="CAG5865967.1"/>
    <property type="molecule type" value="Genomic_DNA"/>
</dbReference>
<dbReference type="GO" id="GO:0005886">
    <property type="term" value="C:plasma membrane"/>
    <property type="evidence" value="ECO:0007669"/>
    <property type="project" value="UniProtKB-SubCell"/>
</dbReference>
<feature type="compositionally biased region" description="Polar residues" evidence="9">
    <location>
        <begin position="62"/>
        <end position="73"/>
    </location>
</feature>
<dbReference type="PANTHER" id="PTHR36471:SF1">
    <property type="entry name" value="SMALL MEMBRANE A-KINASE ANCHOR PROTEIN"/>
    <property type="match status" value="1"/>
</dbReference>
<gene>
    <name evidence="10" type="ORF">MMEN_LOCUS2605</name>
</gene>
<keyword evidence="5" id="KW-0519">Myristate</keyword>
<evidence type="ECO:0000256" key="2">
    <source>
        <dbReference type="ARBA" id="ARBA00007307"/>
    </source>
</evidence>
<comment type="similarity">
    <text evidence="2">Belongs to the small membrane AKAP family.</text>
</comment>
<feature type="region of interest" description="Disordered" evidence="9">
    <location>
        <begin position="1"/>
        <end position="73"/>
    </location>
</feature>
<dbReference type="GO" id="GO:0034237">
    <property type="term" value="F:protein kinase A regulatory subunit binding"/>
    <property type="evidence" value="ECO:0007669"/>
    <property type="project" value="InterPro"/>
</dbReference>
<reference evidence="10" key="1">
    <citation type="submission" date="2021-05" db="EMBL/GenBank/DDBJ databases">
        <authorList>
            <person name="Tigano A."/>
        </authorList>
    </citation>
    <scope>NUCLEOTIDE SEQUENCE</scope>
</reference>
<evidence type="ECO:0000256" key="7">
    <source>
        <dbReference type="ARBA" id="ARBA00023139"/>
    </source>
</evidence>
<evidence type="ECO:0000313" key="11">
    <source>
        <dbReference type="Proteomes" id="UP000677803"/>
    </source>
</evidence>
<evidence type="ECO:0000256" key="6">
    <source>
        <dbReference type="ARBA" id="ARBA00023136"/>
    </source>
</evidence>
<keyword evidence="7" id="KW-0564">Palmitate</keyword>
<dbReference type="OrthoDB" id="8907307at2759"/>
<dbReference type="InterPro" id="IPR027969">
    <property type="entry name" value="Small_membr_AKAP"/>
</dbReference>
<keyword evidence="11" id="KW-1185">Reference proteome</keyword>
<organism evidence="10 11">
    <name type="scientific">Menidia menidia</name>
    <name type="common">Atlantic silverside</name>
    <dbReference type="NCBI Taxonomy" id="238744"/>
    <lineage>
        <taxon>Eukaryota</taxon>
        <taxon>Metazoa</taxon>
        <taxon>Chordata</taxon>
        <taxon>Craniata</taxon>
        <taxon>Vertebrata</taxon>
        <taxon>Euteleostomi</taxon>
        <taxon>Actinopterygii</taxon>
        <taxon>Neopterygii</taxon>
        <taxon>Teleostei</taxon>
        <taxon>Neoteleostei</taxon>
        <taxon>Acanthomorphata</taxon>
        <taxon>Ovalentaria</taxon>
        <taxon>Atherinomorphae</taxon>
        <taxon>Atheriniformes</taxon>
        <taxon>Atherinopsidae</taxon>
        <taxon>Menidiinae</taxon>
        <taxon>Menidia</taxon>
    </lineage>
</organism>
<evidence type="ECO:0000256" key="5">
    <source>
        <dbReference type="ARBA" id="ARBA00022707"/>
    </source>
</evidence>
<evidence type="ECO:0000256" key="9">
    <source>
        <dbReference type="SAM" id="MobiDB-lite"/>
    </source>
</evidence>
<keyword evidence="6" id="KW-0472">Membrane</keyword>
<feature type="region of interest" description="Disordered" evidence="9">
    <location>
        <begin position="167"/>
        <end position="205"/>
    </location>
</feature>
<evidence type="ECO:0000256" key="1">
    <source>
        <dbReference type="ARBA" id="ARBA00004236"/>
    </source>
</evidence>
<name>A0A8S4ACX2_9TELE</name>
<evidence type="ECO:0000313" key="10">
    <source>
        <dbReference type="EMBL" id="CAG5865967.1"/>
    </source>
</evidence>
<evidence type="ECO:0000256" key="3">
    <source>
        <dbReference type="ARBA" id="ARBA00016882"/>
    </source>
</evidence>
<proteinExistence type="inferred from homology"/>
<keyword evidence="8" id="KW-0449">Lipoprotein</keyword>
<accession>A0A8S4ACX2</accession>
<dbReference type="PANTHER" id="PTHR36471">
    <property type="entry name" value="SMALL MEMBRANE A-KINASE ANCHOR PROTEIN"/>
    <property type="match status" value="1"/>
</dbReference>
<protein>
    <recommendedName>
        <fullName evidence="3">Small membrane A-kinase anchor protein</fullName>
    </recommendedName>
</protein>
<evidence type="ECO:0000256" key="4">
    <source>
        <dbReference type="ARBA" id="ARBA00022475"/>
    </source>
</evidence>
<feature type="compositionally biased region" description="Low complexity" evidence="9">
    <location>
        <begin position="9"/>
        <end position="23"/>
    </location>
</feature>
<evidence type="ECO:0000256" key="8">
    <source>
        <dbReference type="ARBA" id="ARBA00023288"/>
    </source>
</evidence>